<evidence type="ECO:0000256" key="18">
    <source>
        <dbReference type="ARBA" id="ARBA00073167"/>
    </source>
</evidence>
<dbReference type="GO" id="GO:0008270">
    <property type="term" value="F:zinc ion binding"/>
    <property type="evidence" value="ECO:0007669"/>
    <property type="project" value="UniProtKB-KW"/>
</dbReference>
<dbReference type="GO" id="GO:0006284">
    <property type="term" value="P:base-excision repair"/>
    <property type="evidence" value="ECO:0007669"/>
    <property type="project" value="InterPro"/>
</dbReference>
<dbReference type="GO" id="GO:0003684">
    <property type="term" value="F:damaged DNA binding"/>
    <property type="evidence" value="ECO:0007669"/>
    <property type="project" value="InterPro"/>
</dbReference>
<feature type="domain" description="Formamidopyrimidine-DNA glycosylase catalytic" evidence="24">
    <location>
        <begin position="2"/>
        <end position="153"/>
    </location>
</feature>
<evidence type="ECO:0000256" key="19">
    <source>
        <dbReference type="ARBA" id="ARBA00076845"/>
    </source>
</evidence>
<dbReference type="GeneID" id="100553937"/>
<dbReference type="EC" id="4.2.99.18" evidence="2"/>
<dbReference type="KEGG" id="acs:100553937"/>
<keyword evidence="15" id="KW-0326">Glycosidase</keyword>
<evidence type="ECO:0000256" key="14">
    <source>
        <dbReference type="ARBA" id="ARBA00023268"/>
    </source>
</evidence>
<dbReference type="eggNOG" id="ENOG502RIIB">
    <property type="taxonomic scope" value="Eukaryota"/>
</dbReference>
<dbReference type="AlphaFoldDB" id="H9G5P2"/>
<keyword evidence="13" id="KW-0539">Nucleus</keyword>
<dbReference type="FunFam" id="1.10.8.50:FF:000010">
    <property type="entry name" value="endonuclease 8-like 2"/>
    <property type="match status" value="1"/>
</dbReference>
<dbReference type="InParanoid" id="H9G5P2"/>
<dbReference type="CTD" id="252969"/>
<comment type="subunit">
    <text evidence="17">Binds EP300.</text>
</comment>
<evidence type="ECO:0000256" key="2">
    <source>
        <dbReference type="ARBA" id="ARBA00012720"/>
    </source>
</evidence>
<evidence type="ECO:0000313" key="26">
    <source>
        <dbReference type="Proteomes" id="UP000001646"/>
    </source>
</evidence>
<dbReference type="Ensembl" id="ENSACAT00000001839.4">
    <property type="protein sequence ID" value="ENSACAP00000001795.3"/>
    <property type="gene ID" value="ENSACAG00000001895.4"/>
</dbReference>
<dbReference type="InterPro" id="IPR010979">
    <property type="entry name" value="Ribosomal_uS13-like_H2TH"/>
</dbReference>
<evidence type="ECO:0000256" key="4">
    <source>
        <dbReference type="ARBA" id="ARBA00022723"/>
    </source>
</evidence>
<evidence type="ECO:0000256" key="3">
    <source>
        <dbReference type="ARBA" id="ARBA00022553"/>
    </source>
</evidence>
<keyword evidence="3" id="KW-0597">Phosphoprotein</keyword>
<keyword evidence="9" id="KW-0007">Acetylation</keyword>
<evidence type="ECO:0000256" key="6">
    <source>
        <dbReference type="ARBA" id="ARBA00022771"/>
    </source>
</evidence>
<keyword evidence="12" id="KW-0456">Lyase</keyword>
<evidence type="ECO:0000256" key="22">
    <source>
        <dbReference type="ARBA" id="ARBA00083340"/>
    </source>
</evidence>
<keyword evidence="5" id="KW-0227">DNA damage</keyword>
<proteinExistence type="predicted"/>
<dbReference type="GO" id="GO:0005634">
    <property type="term" value="C:nucleus"/>
    <property type="evidence" value="ECO:0000318"/>
    <property type="project" value="GO_Central"/>
</dbReference>
<evidence type="ECO:0000256" key="9">
    <source>
        <dbReference type="ARBA" id="ARBA00022990"/>
    </source>
</evidence>
<dbReference type="GO" id="GO:0019104">
    <property type="term" value="F:DNA N-glycosylase activity"/>
    <property type="evidence" value="ECO:0007669"/>
    <property type="project" value="InterPro"/>
</dbReference>
<keyword evidence="4" id="KW-0479">Metal-binding</keyword>
<keyword evidence="26" id="KW-1185">Reference proteome</keyword>
<dbReference type="HOGENOM" id="CLU_072818_0_0_1"/>
<dbReference type="GO" id="GO:0140078">
    <property type="term" value="F:class I DNA-(apurinic or apyrimidinic site) endonuclease activity"/>
    <property type="evidence" value="ECO:0007669"/>
    <property type="project" value="UniProtKB-EC"/>
</dbReference>
<evidence type="ECO:0000256" key="7">
    <source>
        <dbReference type="ARBA" id="ARBA00022801"/>
    </source>
</evidence>
<reference evidence="25" key="1">
    <citation type="submission" date="2009-12" db="EMBL/GenBank/DDBJ databases">
        <title>The Genome Sequence of Anolis carolinensis (Green Anole Lizard).</title>
        <authorList>
            <consortium name="The Genome Sequencing Platform"/>
            <person name="Di Palma F."/>
            <person name="Alfoldi J."/>
            <person name="Heiman D."/>
            <person name="Young S."/>
            <person name="Grabherr M."/>
            <person name="Johnson J."/>
            <person name="Lander E.S."/>
            <person name="Lindblad-Toh K."/>
        </authorList>
    </citation>
    <scope>NUCLEOTIDE SEQUENCE [LARGE SCALE GENOMIC DNA]</scope>
    <source>
        <strain evidence="25">JBL SC #1</strain>
    </source>
</reference>
<dbReference type="Gene3D" id="1.10.8.50">
    <property type="match status" value="1"/>
</dbReference>
<dbReference type="PANTHER" id="PTHR22993:SF29">
    <property type="entry name" value="ENDONUCLEASE 8-LIKE 2"/>
    <property type="match status" value="1"/>
</dbReference>
<dbReference type="Bgee" id="ENSACAG00000001895">
    <property type="expression patterns" value="Expressed in heart and 3 other cell types or tissues"/>
</dbReference>
<evidence type="ECO:0000256" key="16">
    <source>
        <dbReference type="ARBA" id="ARBA00056755"/>
    </source>
</evidence>
<evidence type="ECO:0000313" key="25">
    <source>
        <dbReference type="Ensembl" id="ENSACAP00000001795.3"/>
    </source>
</evidence>
<dbReference type="SUPFAM" id="SSF46946">
    <property type="entry name" value="S13-like H2TH domain"/>
    <property type="match status" value="1"/>
</dbReference>
<accession>H9G5P2</accession>
<sequence>MPEGPSVKKFQLLCSPFVGQTVIKVGGSTKQMTPNDVKTLVLSDAQVHGKKLFLAFGPPQKGTTGSRIEHSESPAGQGLTDSGSSSFLMRQEGKVADTHDLKDHLQEEHDVDWPSLAEDNADGPRKWLRFQFGLYGSIRANEFARANKANKRGDWRDPVPRLILNFEGGGFLVFYNCRIQPCSSPSNEPSTDILSPEFDRGKALEALCKPTPVCYTLLNQTYFSGLGNRIKNEALYLARIHPLSLGSQLPSCDLESLLDSAVQFSLEWLQSKLQKKSVQVHIYMRDKCPAGHEVKKEALGPPDGLKRLTWWCPQCQPQVSQGEMDMPSTESN</sequence>
<evidence type="ECO:0000256" key="1">
    <source>
        <dbReference type="ARBA" id="ARBA00004123"/>
    </source>
</evidence>
<organism evidence="25 26">
    <name type="scientific">Anolis carolinensis</name>
    <name type="common">Green anole</name>
    <name type="synonym">American chameleon</name>
    <dbReference type="NCBI Taxonomy" id="28377"/>
    <lineage>
        <taxon>Eukaryota</taxon>
        <taxon>Metazoa</taxon>
        <taxon>Chordata</taxon>
        <taxon>Craniata</taxon>
        <taxon>Vertebrata</taxon>
        <taxon>Euteleostomi</taxon>
        <taxon>Lepidosauria</taxon>
        <taxon>Squamata</taxon>
        <taxon>Bifurcata</taxon>
        <taxon>Unidentata</taxon>
        <taxon>Episquamata</taxon>
        <taxon>Toxicofera</taxon>
        <taxon>Iguania</taxon>
        <taxon>Dactyloidae</taxon>
        <taxon>Anolis</taxon>
    </lineage>
</organism>
<evidence type="ECO:0000256" key="10">
    <source>
        <dbReference type="ARBA" id="ARBA00023125"/>
    </source>
</evidence>
<evidence type="ECO:0000256" key="23">
    <source>
        <dbReference type="SAM" id="MobiDB-lite"/>
    </source>
</evidence>
<dbReference type="PROSITE" id="PS51068">
    <property type="entry name" value="FPG_CAT"/>
    <property type="match status" value="1"/>
</dbReference>
<evidence type="ECO:0000256" key="12">
    <source>
        <dbReference type="ARBA" id="ARBA00023239"/>
    </source>
</evidence>
<evidence type="ECO:0000256" key="8">
    <source>
        <dbReference type="ARBA" id="ARBA00022833"/>
    </source>
</evidence>
<evidence type="ECO:0000256" key="17">
    <source>
        <dbReference type="ARBA" id="ARBA00062783"/>
    </source>
</evidence>
<evidence type="ECO:0000256" key="15">
    <source>
        <dbReference type="ARBA" id="ARBA00023295"/>
    </source>
</evidence>
<dbReference type="Proteomes" id="UP000001646">
    <property type="component" value="Unplaced"/>
</dbReference>
<evidence type="ECO:0000256" key="20">
    <source>
        <dbReference type="ARBA" id="ARBA00081875"/>
    </source>
</evidence>
<evidence type="ECO:0000256" key="21">
    <source>
        <dbReference type="ARBA" id="ARBA00082923"/>
    </source>
</evidence>
<keyword evidence="7" id="KW-0378">Hydrolase</keyword>
<keyword evidence="6" id="KW-0863">Zinc-finger</keyword>
<keyword evidence="14" id="KW-0511">Multifunctional enzyme</keyword>
<gene>
    <name evidence="25" type="primary">neil2</name>
</gene>
<dbReference type="RefSeq" id="XP_008120693.1">
    <property type="nucleotide sequence ID" value="XM_008122486.3"/>
</dbReference>
<dbReference type="InterPro" id="IPR012319">
    <property type="entry name" value="FPG_cat"/>
</dbReference>
<evidence type="ECO:0000256" key="11">
    <source>
        <dbReference type="ARBA" id="ARBA00023204"/>
    </source>
</evidence>
<comment type="subcellular location">
    <subcellularLocation>
        <location evidence="1">Nucleus</location>
    </subcellularLocation>
</comment>
<dbReference type="PANTHER" id="PTHR22993">
    <property type="entry name" value="FORMAMIDOPYRIMIDINE-DNA GLYCOSYLASE"/>
    <property type="match status" value="1"/>
</dbReference>
<dbReference type="SMART" id="SM01232">
    <property type="entry name" value="H2TH"/>
    <property type="match status" value="1"/>
</dbReference>
<evidence type="ECO:0000256" key="5">
    <source>
        <dbReference type="ARBA" id="ARBA00022763"/>
    </source>
</evidence>
<keyword evidence="8" id="KW-0862">Zinc</keyword>
<keyword evidence="11" id="KW-0234">DNA repair</keyword>
<comment type="function">
    <text evidence="16">Involved in base excision repair of DNA damaged by oxidation or by mutagenic agents. Has DNA glycosylase activity towards 5-hydroxyuracil and other oxidized derivatives of cytosine with a preference for mismatched double-stranded DNA (DNA bubbles). Has low or no DNA glycosylase activity towards thymine glycol, 2-hydroxyadenine, hypoxanthine and 8-oxoguanine. Has AP (apurinic/apyrimidinic) lyase activity and introduces nicks in the DNA strand. Cleaves the DNA backbone by beta-delta elimination to generate a single-strand break at the site of the removed base with both 3'- and 5'-phosphates.</text>
</comment>
<evidence type="ECO:0000256" key="13">
    <source>
        <dbReference type="ARBA" id="ARBA00023242"/>
    </source>
</evidence>
<name>H9G5P2_ANOCA</name>
<dbReference type="OrthoDB" id="444592at2759"/>
<evidence type="ECO:0000259" key="24">
    <source>
        <dbReference type="PROSITE" id="PS51068"/>
    </source>
</evidence>
<reference evidence="25" key="3">
    <citation type="submission" date="2025-09" db="UniProtKB">
        <authorList>
            <consortium name="Ensembl"/>
        </authorList>
    </citation>
    <scope>IDENTIFICATION</scope>
</reference>
<dbReference type="GeneTree" id="ENSGT00940000153230"/>
<protein>
    <recommendedName>
        <fullName evidence="18">Endonuclease 8-like 2</fullName>
        <ecNumber evidence="2">4.2.99.18</ecNumber>
    </recommendedName>
    <alternativeName>
        <fullName evidence="20">DNA glycosylase/AP lyase Neil2</fullName>
    </alternativeName>
    <alternativeName>
        <fullName evidence="19">DNA-(apurinic or apyrimidinic site) lyase Neil2</fullName>
    </alternativeName>
    <alternativeName>
        <fullName evidence="22">Endonuclease VIII-like 2</fullName>
    </alternativeName>
    <alternativeName>
        <fullName evidence="21">Nei-like protein 2</fullName>
    </alternativeName>
</protein>
<dbReference type="InterPro" id="IPR015886">
    <property type="entry name" value="H2TH_FPG"/>
</dbReference>
<feature type="region of interest" description="Disordered" evidence="23">
    <location>
        <begin position="55"/>
        <end position="84"/>
    </location>
</feature>
<reference evidence="25" key="2">
    <citation type="submission" date="2025-08" db="UniProtKB">
        <authorList>
            <consortium name="Ensembl"/>
        </authorList>
    </citation>
    <scope>IDENTIFICATION</scope>
</reference>
<keyword evidence="10" id="KW-0238">DNA-binding</keyword>
<dbReference type="Pfam" id="PF06831">
    <property type="entry name" value="H2TH"/>
    <property type="match status" value="1"/>
</dbReference>